<reference evidence="26" key="2">
    <citation type="submission" date="2025-08" db="UniProtKB">
        <authorList>
            <consortium name="Ensembl"/>
        </authorList>
    </citation>
    <scope>IDENTIFICATION</scope>
</reference>
<evidence type="ECO:0000256" key="8">
    <source>
        <dbReference type="ARBA" id="ARBA00022737"/>
    </source>
</evidence>
<dbReference type="InterPro" id="IPR029787">
    <property type="entry name" value="Nucleotide_cyclase"/>
</dbReference>
<keyword evidence="10" id="KW-0067">ATP-binding</keyword>
<feature type="transmembrane region" description="Helical" evidence="23">
    <location>
        <begin position="89"/>
        <end position="106"/>
    </location>
</feature>
<evidence type="ECO:0000256" key="5">
    <source>
        <dbReference type="ARBA" id="ARBA00012201"/>
    </source>
</evidence>
<dbReference type="Proteomes" id="UP000005226">
    <property type="component" value="Chromosome 13"/>
</dbReference>
<keyword evidence="6 23" id="KW-0812">Transmembrane</keyword>
<protein>
    <recommendedName>
        <fullName evidence="18">Adenylate cyclase type 7</fullName>
        <ecNumber evidence="5">4.6.1.1</ecNumber>
    </recommendedName>
    <alternativeName>
        <fullName evidence="21">ATP pyrophosphate-lyase 7</fullName>
    </alternativeName>
    <alternativeName>
        <fullName evidence="19">Adenylate cyclase type VII</fullName>
    </alternativeName>
    <alternativeName>
        <fullName evidence="20">Adenylyl cyclase 7</fullName>
    </alternativeName>
</protein>
<keyword evidence="17 22" id="KW-0456">Lyase</keyword>
<evidence type="ECO:0000256" key="19">
    <source>
        <dbReference type="ARBA" id="ARBA00075879"/>
    </source>
</evidence>
<evidence type="ECO:0000256" key="2">
    <source>
        <dbReference type="ARBA" id="ARBA00001936"/>
    </source>
</evidence>
<name>A0A674MC91_TAKRU</name>
<evidence type="ECO:0000256" key="11">
    <source>
        <dbReference type="ARBA" id="ARBA00022842"/>
    </source>
</evidence>
<dbReference type="EC" id="4.6.1.1" evidence="5"/>
<evidence type="ECO:0000259" key="25">
    <source>
        <dbReference type="PROSITE" id="PS50125"/>
    </source>
</evidence>
<comment type="catalytic activity">
    <reaction evidence="1">
        <text>ATP = 3',5'-cyclic AMP + diphosphate</text>
        <dbReference type="Rhea" id="RHEA:15389"/>
        <dbReference type="ChEBI" id="CHEBI:30616"/>
        <dbReference type="ChEBI" id="CHEBI:33019"/>
        <dbReference type="ChEBI" id="CHEBI:58165"/>
        <dbReference type="EC" id="4.6.1.1"/>
    </reaction>
</comment>
<dbReference type="GO" id="GO:0007189">
    <property type="term" value="P:adenylate cyclase-activating G protein-coupled receptor signaling pathway"/>
    <property type="evidence" value="ECO:0007669"/>
    <property type="project" value="TreeGrafter"/>
</dbReference>
<evidence type="ECO:0000256" key="23">
    <source>
        <dbReference type="SAM" id="Phobius"/>
    </source>
</evidence>
<keyword evidence="15" id="KW-0325">Glycoprotein</keyword>
<keyword evidence="27" id="KW-1185">Reference proteome</keyword>
<sequence>MTIIIGMFIMCLSLLLLEQSALEHCAFVSVVSCSLCVFLAVFVLVCTEILSQRWRTLLGLIIWATHLTMGYTFIFSGPIVVPWDQVKCFSRVPLFLFIIFTVYTMLPFQLGYAVGLSVISSLSHIIVLSLRLTINTHPQIPFLILSNAVVFLCGSVVGAFHKVLMEKTLRQTFQDTLRCLSMKMKLEIEKRQQENLLQSVLPVYISMKMKLAILERLQDCKDKEDQQRLVKDNNFHSLYVKRHEHVSILYADIVGFTRLASDCSPKELVIMLNELFGKFDQIAKENECMRIKILGDCYYCVSGLPVSLPNHAKNCVKMGLDMCEAIKQVREATGVDINMRVGVHSGNVLCGVIGLRKWQFDVWSHDVTLANHMESGGLPGRVHITEATLRHLNKAYEVEEGNGHLRDPYLKELNVQTYLVIDPRDSSLKQRNAPKPRVNDGLKMRASVRMTRYLESWGAVKPFAHLQHRDGFPADTLINGKPHCRVRMFYSVYCCILSLFACGVFLRVSFELKVLFLTLASAAFYIFILSTKSLLFVAYAKIVFAPNSPSWNCSSGEDVSILRSIGLVKHPQVMSCIYISLFLLTMLIINESCFRQDFLLKYKNRTEQDEIETRENLNRLLLENVLPAHVAALFVGENKKNEDLYYKSYDCVCVMFASVPDFKEFYTECDINKEGLECLRLLNEIIADFDELLSKPKFSGVEKIKTIGSTYMAAAGLSGTPGQENNQDKERQQAQIGIVVEFAIAMIGKLDGINRHSFNNFRLRVGINHGPVIAGVIGARKPQYDIWGNTVNVASRMESTGELGKIQVTEETSTVLRKLGYSCDCRGFINVKGKGELKTFFVCTDASKQSMGLS</sequence>
<keyword evidence="7" id="KW-0479">Metal-binding</keyword>
<evidence type="ECO:0000256" key="17">
    <source>
        <dbReference type="ARBA" id="ARBA00023239"/>
    </source>
</evidence>
<feature type="domain" description="Guanylate cyclase" evidence="25">
    <location>
        <begin position="247"/>
        <end position="374"/>
    </location>
</feature>
<evidence type="ECO:0000256" key="13">
    <source>
        <dbReference type="ARBA" id="ARBA00022998"/>
    </source>
</evidence>
<evidence type="ECO:0000256" key="10">
    <source>
        <dbReference type="ARBA" id="ARBA00022840"/>
    </source>
</evidence>
<dbReference type="SUPFAM" id="SSF55073">
    <property type="entry name" value="Nucleotide cyclase"/>
    <property type="match status" value="2"/>
</dbReference>
<feature type="domain" description="Guanylate cyclase" evidence="25">
    <location>
        <begin position="653"/>
        <end position="798"/>
    </location>
</feature>
<dbReference type="InterPro" id="IPR001054">
    <property type="entry name" value="A/G_cyclase"/>
</dbReference>
<comment type="cofactor">
    <cofactor evidence="3">
        <name>Mg(2+)</name>
        <dbReference type="ChEBI" id="CHEBI:18420"/>
    </cofactor>
</comment>
<evidence type="ECO:0000256" key="14">
    <source>
        <dbReference type="ARBA" id="ARBA00023136"/>
    </source>
</evidence>
<dbReference type="AlphaFoldDB" id="A0A674MC91"/>
<keyword evidence="11" id="KW-0460">Magnesium</keyword>
<evidence type="ECO:0000256" key="7">
    <source>
        <dbReference type="ARBA" id="ARBA00022723"/>
    </source>
</evidence>
<evidence type="ECO:0000256" key="21">
    <source>
        <dbReference type="ARBA" id="ARBA00081429"/>
    </source>
</evidence>
<keyword evidence="14 23" id="KW-0472">Membrane</keyword>
<evidence type="ECO:0000313" key="26">
    <source>
        <dbReference type="Ensembl" id="ENSTRUP00000059006.1"/>
    </source>
</evidence>
<feature type="transmembrane region" description="Helical" evidence="23">
    <location>
        <begin position="57"/>
        <end position="83"/>
    </location>
</feature>
<evidence type="ECO:0000313" key="27">
    <source>
        <dbReference type="Proteomes" id="UP000005226"/>
    </source>
</evidence>
<evidence type="ECO:0000256" key="1">
    <source>
        <dbReference type="ARBA" id="ARBA00001593"/>
    </source>
</evidence>
<dbReference type="FunFam" id="3.30.70.1230:FF:000012">
    <property type="entry name" value="Adenylate cyclase"/>
    <property type="match status" value="1"/>
</dbReference>
<reference evidence="26 27" key="1">
    <citation type="journal article" date="2011" name="Genome Biol. Evol.">
        <title>Integration of the genetic map and genome assembly of fugu facilitates insights into distinct features of genome evolution in teleosts and mammals.</title>
        <authorList>
            <person name="Kai W."/>
            <person name="Kikuchi K."/>
            <person name="Tohari S."/>
            <person name="Chew A.K."/>
            <person name="Tay A."/>
            <person name="Fujiwara A."/>
            <person name="Hosoya S."/>
            <person name="Suetake H."/>
            <person name="Naruse K."/>
            <person name="Brenner S."/>
            <person name="Suzuki Y."/>
            <person name="Venkatesh B."/>
        </authorList>
    </citation>
    <scope>NUCLEOTIDE SEQUENCE [LARGE SCALE GENOMIC DNA]</scope>
</reference>
<feature type="transmembrane region" description="Helical" evidence="23">
    <location>
        <begin position="488"/>
        <end position="508"/>
    </location>
</feature>
<dbReference type="GO" id="GO:0046872">
    <property type="term" value="F:metal ion binding"/>
    <property type="evidence" value="ECO:0007669"/>
    <property type="project" value="UniProtKB-KW"/>
</dbReference>
<feature type="transmembrane region" description="Helical" evidence="23">
    <location>
        <begin position="140"/>
        <end position="160"/>
    </location>
</feature>
<keyword evidence="8" id="KW-0677">Repeat</keyword>
<evidence type="ECO:0000256" key="15">
    <source>
        <dbReference type="ARBA" id="ARBA00023180"/>
    </source>
</evidence>
<feature type="transmembrane region" description="Helical" evidence="23">
    <location>
        <begin position="27"/>
        <end position="50"/>
    </location>
</feature>
<evidence type="ECO:0000256" key="12">
    <source>
        <dbReference type="ARBA" id="ARBA00022989"/>
    </source>
</evidence>
<evidence type="ECO:0000256" key="3">
    <source>
        <dbReference type="ARBA" id="ARBA00001946"/>
    </source>
</evidence>
<accession>A0A674MC91</accession>
<keyword evidence="12 23" id="KW-1133">Transmembrane helix</keyword>
<dbReference type="Ensembl" id="ENSTRUT00000086123.1">
    <property type="protein sequence ID" value="ENSTRUP00000059006.1"/>
    <property type="gene ID" value="ENSTRUG00000007114.3"/>
</dbReference>
<dbReference type="Pfam" id="PF16214">
    <property type="entry name" value="AC_N"/>
    <property type="match status" value="1"/>
</dbReference>
<dbReference type="GO" id="GO:0035556">
    <property type="term" value="P:intracellular signal transduction"/>
    <property type="evidence" value="ECO:0007669"/>
    <property type="project" value="InterPro"/>
</dbReference>
<evidence type="ECO:0000256" key="20">
    <source>
        <dbReference type="ARBA" id="ARBA00081226"/>
    </source>
</evidence>
<dbReference type="InterPro" id="IPR032628">
    <property type="entry name" value="AC_N"/>
</dbReference>
<proteinExistence type="inferred from homology"/>
<comment type="cofactor">
    <cofactor evidence="2">
        <name>Mn(2+)</name>
        <dbReference type="ChEBI" id="CHEBI:29035"/>
    </cofactor>
</comment>
<dbReference type="PANTHER" id="PTHR45627">
    <property type="entry name" value="ADENYLATE CYCLASE TYPE 1"/>
    <property type="match status" value="1"/>
</dbReference>
<dbReference type="Gene3D" id="3.30.70.1230">
    <property type="entry name" value="Nucleotide cyclase"/>
    <property type="match status" value="2"/>
</dbReference>
<keyword evidence="24" id="KW-0732">Signal</keyword>
<dbReference type="InterPro" id="IPR018297">
    <property type="entry name" value="A/G_cyclase_CS"/>
</dbReference>
<dbReference type="CDD" id="cd07302">
    <property type="entry name" value="CHD"/>
    <property type="match status" value="2"/>
</dbReference>
<feature type="signal peptide" evidence="24">
    <location>
        <begin position="1"/>
        <end position="22"/>
    </location>
</feature>
<dbReference type="PROSITE" id="PS50125">
    <property type="entry name" value="GUANYLATE_CYCLASE_2"/>
    <property type="match status" value="2"/>
</dbReference>
<evidence type="ECO:0000256" key="6">
    <source>
        <dbReference type="ARBA" id="ARBA00022692"/>
    </source>
</evidence>
<feature type="chain" id="PRO_5025638613" description="Adenylate cyclase type 7" evidence="24">
    <location>
        <begin position="23"/>
        <end position="854"/>
    </location>
</feature>
<keyword evidence="13" id="KW-0115">cAMP biosynthesis</keyword>
<evidence type="ECO:0000256" key="24">
    <source>
        <dbReference type="SAM" id="SignalP"/>
    </source>
</evidence>
<dbReference type="FunFam" id="3.30.70.1230:FF:000003">
    <property type="entry name" value="Adenylate cyclase"/>
    <property type="match status" value="1"/>
</dbReference>
<dbReference type="PANTHER" id="PTHR45627:SF9">
    <property type="entry name" value="ADENYLATE CYCLASE TYPE 7"/>
    <property type="match status" value="1"/>
</dbReference>
<dbReference type="GO" id="GO:0004016">
    <property type="term" value="F:adenylate cyclase activity"/>
    <property type="evidence" value="ECO:0007669"/>
    <property type="project" value="UniProtKB-EC"/>
</dbReference>
<dbReference type="GO" id="GO:0005886">
    <property type="term" value="C:plasma membrane"/>
    <property type="evidence" value="ECO:0007669"/>
    <property type="project" value="TreeGrafter"/>
</dbReference>
<evidence type="ECO:0000256" key="18">
    <source>
        <dbReference type="ARBA" id="ARBA00070494"/>
    </source>
</evidence>
<dbReference type="GO" id="GO:0006171">
    <property type="term" value="P:cAMP biosynthetic process"/>
    <property type="evidence" value="ECO:0007669"/>
    <property type="project" value="UniProtKB-KW"/>
</dbReference>
<evidence type="ECO:0000256" key="22">
    <source>
        <dbReference type="RuleBase" id="RU000405"/>
    </source>
</evidence>
<evidence type="ECO:0000256" key="16">
    <source>
        <dbReference type="ARBA" id="ARBA00023211"/>
    </source>
</evidence>
<dbReference type="GO" id="GO:0007193">
    <property type="term" value="P:adenylate cyclase-inhibiting G protein-coupled receptor signaling pathway"/>
    <property type="evidence" value="ECO:0007669"/>
    <property type="project" value="TreeGrafter"/>
</dbReference>
<evidence type="ECO:0000256" key="9">
    <source>
        <dbReference type="ARBA" id="ARBA00022741"/>
    </source>
</evidence>
<dbReference type="GeneTree" id="ENSGT00940000159096"/>
<gene>
    <name evidence="26" type="primary">adcy7</name>
</gene>
<feature type="transmembrane region" description="Helical" evidence="23">
    <location>
        <begin position="514"/>
        <end position="540"/>
    </location>
</feature>
<reference evidence="26" key="3">
    <citation type="submission" date="2025-09" db="UniProtKB">
        <authorList>
            <consortium name="Ensembl"/>
        </authorList>
    </citation>
    <scope>IDENTIFICATION</scope>
</reference>
<comment type="similarity">
    <text evidence="22">Belongs to the adenylyl cyclase class-4/guanylyl cyclase family.</text>
</comment>
<keyword evidence="16" id="KW-0464">Manganese</keyword>
<dbReference type="Pfam" id="PF00211">
    <property type="entry name" value="Guanylate_cyc"/>
    <property type="match status" value="2"/>
</dbReference>
<dbReference type="SMART" id="SM00044">
    <property type="entry name" value="CYCc"/>
    <property type="match status" value="2"/>
</dbReference>
<comment type="subcellular location">
    <subcellularLocation>
        <location evidence="4">Membrane</location>
        <topology evidence="4">Multi-pass membrane protein</topology>
    </subcellularLocation>
</comment>
<dbReference type="GO" id="GO:0005524">
    <property type="term" value="F:ATP binding"/>
    <property type="evidence" value="ECO:0007669"/>
    <property type="project" value="UniProtKB-KW"/>
</dbReference>
<organism evidence="26 27">
    <name type="scientific">Takifugu rubripes</name>
    <name type="common">Japanese pufferfish</name>
    <name type="synonym">Fugu rubripes</name>
    <dbReference type="NCBI Taxonomy" id="31033"/>
    <lineage>
        <taxon>Eukaryota</taxon>
        <taxon>Metazoa</taxon>
        <taxon>Chordata</taxon>
        <taxon>Craniata</taxon>
        <taxon>Vertebrata</taxon>
        <taxon>Euteleostomi</taxon>
        <taxon>Actinopterygii</taxon>
        <taxon>Neopterygii</taxon>
        <taxon>Teleostei</taxon>
        <taxon>Neoteleostei</taxon>
        <taxon>Acanthomorphata</taxon>
        <taxon>Eupercaria</taxon>
        <taxon>Tetraodontiformes</taxon>
        <taxon>Tetradontoidea</taxon>
        <taxon>Tetraodontidae</taxon>
        <taxon>Takifugu</taxon>
    </lineage>
</organism>
<dbReference type="PROSITE" id="PS00452">
    <property type="entry name" value="GUANYLATE_CYCLASE_1"/>
    <property type="match status" value="2"/>
</dbReference>
<evidence type="ECO:0000256" key="4">
    <source>
        <dbReference type="ARBA" id="ARBA00004141"/>
    </source>
</evidence>
<keyword evidence="9" id="KW-0547">Nucleotide-binding</keyword>
<feature type="transmembrane region" description="Helical" evidence="23">
    <location>
        <begin position="573"/>
        <end position="589"/>
    </location>
</feature>